<protein>
    <recommendedName>
        <fullName evidence="3">Nucleotide-diphospho-sugar transferase domain-containing protein</fullName>
    </recommendedName>
</protein>
<dbReference type="Pfam" id="PF03407">
    <property type="entry name" value="Nucleotid_trans"/>
    <property type="match status" value="1"/>
</dbReference>
<name>K0SCY6_THAOC</name>
<evidence type="ECO:0000313" key="4">
    <source>
        <dbReference type="EMBL" id="EJK58811.1"/>
    </source>
</evidence>
<dbReference type="Proteomes" id="UP000266841">
    <property type="component" value="Unassembled WGS sequence"/>
</dbReference>
<dbReference type="GO" id="GO:0005794">
    <property type="term" value="C:Golgi apparatus"/>
    <property type="evidence" value="ECO:0007669"/>
    <property type="project" value="TreeGrafter"/>
</dbReference>
<keyword evidence="2" id="KW-0812">Transmembrane</keyword>
<evidence type="ECO:0000256" key="2">
    <source>
        <dbReference type="SAM" id="Phobius"/>
    </source>
</evidence>
<evidence type="ECO:0000259" key="3">
    <source>
        <dbReference type="Pfam" id="PF03407"/>
    </source>
</evidence>
<dbReference type="InterPro" id="IPR052636">
    <property type="entry name" value="UDP-D-xylose:L-fucose_XylT"/>
</dbReference>
<evidence type="ECO:0000313" key="5">
    <source>
        <dbReference type="Proteomes" id="UP000266841"/>
    </source>
</evidence>
<keyword evidence="5" id="KW-1185">Reference proteome</keyword>
<gene>
    <name evidence="4" type="ORF">THAOC_21024</name>
</gene>
<keyword evidence="2" id="KW-1133">Transmembrane helix</keyword>
<feature type="region of interest" description="Disordered" evidence="1">
    <location>
        <begin position="1"/>
        <end position="25"/>
    </location>
</feature>
<dbReference type="PANTHER" id="PTHR47032:SF1">
    <property type="entry name" value="UDP-D-XYLOSE:L-FUCOSE ALPHA-1,3-D-XYLOSYLTRANSFERASE-RELATED"/>
    <property type="match status" value="1"/>
</dbReference>
<dbReference type="InterPro" id="IPR005069">
    <property type="entry name" value="Nucl-diP-sugar_transferase"/>
</dbReference>
<proteinExistence type="predicted"/>
<comment type="caution">
    <text evidence="4">The sequence shown here is derived from an EMBL/GenBank/DDBJ whole genome shotgun (WGS) entry which is preliminary data.</text>
</comment>
<sequence>MDTTPDRRRNRAAAKAPTSASMGNRRPTPVFRTVTWLVIVITMSALAFYLGVWTGMKMNLPSSPRDQRTWSASSKACSCGLEDVDSSELQRRVSSLVEERLKSMDAADTANDRKTLRKGACDDIEVDTFCPKKGYVLPRSESETSGLRKTSDSSSYHLLPKSLRHFVNGIVRVSKEDFMDTFDQGVPPNPLTEGFEALIIYNKKEALPSDDAVRKRAQGEGNPSQGLPVLSANEATENCDTMNIVLTNNPSNTNQCLALVGSQYQSYHIDRWMRRKLKHGPLDAKEPLRLSTRGFTAAGKEEFFPPAEHQVHEHQKRLMTYFTVLPQLKSRLKALLAKMGTKTVVVLTSNFGQLRSLPFMKSELLINFACNSRSKGFSLNNVIVFPTDLETKELSEGMGLNTFYDEHLMASVPKREARYYGDQIFTGVMFSKVVCVQLVNELGYDVLFQDVDLVWFKDPLTYFHNESLPQFDMYFQDDGSRQERYSPLSANTGFYYVRSNSKTKHFFRHLLYSADLITAWKSHQQVLIQLLNENRSLLTLSVKVFAKELDEFPGGLHYHRKTKLMKKIMRGESSAFIFHMSWTENKFFQQMGEWHVNEKCVGREAKEITDQVPDTQSANAGPLANHCCSAEPIIKCHYRDKPSKYECPNSPFIDKKGKSFLGSTLKRCLALTTAEYLLPMTKMQSEVPSPTDDESGSEPACWLLDHRA</sequence>
<dbReference type="EMBL" id="AGNL01024169">
    <property type="protein sequence ID" value="EJK58811.1"/>
    <property type="molecule type" value="Genomic_DNA"/>
</dbReference>
<dbReference type="AlphaFoldDB" id="K0SCY6"/>
<feature type="transmembrane region" description="Helical" evidence="2">
    <location>
        <begin position="34"/>
        <end position="56"/>
    </location>
</feature>
<organism evidence="4 5">
    <name type="scientific">Thalassiosira oceanica</name>
    <name type="common">Marine diatom</name>
    <dbReference type="NCBI Taxonomy" id="159749"/>
    <lineage>
        <taxon>Eukaryota</taxon>
        <taxon>Sar</taxon>
        <taxon>Stramenopiles</taxon>
        <taxon>Ochrophyta</taxon>
        <taxon>Bacillariophyta</taxon>
        <taxon>Coscinodiscophyceae</taxon>
        <taxon>Thalassiosirophycidae</taxon>
        <taxon>Thalassiosirales</taxon>
        <taxon>Thalassiosiraceae</taxon>
        <taxon>Thalassiosira</taxon>
    </lineage>
</organism>
<evidence type="ECO:0000256" key="1">
    <source>
        <dbReference type="SAM" id="MobiDB-lite"/>
    </source>
</evidence>
<dbReference type="OrthoDB" id="540503at2759"/>
<feature type="non-terminal residue" evidence="4">
    <location>
        <position position="708"/>
    </location>
</feature>
<reference evidence="4 5" key="1">
    <citation type="journal article" date="2012" name="Genome Biol.">
        <title>Genome and low-iron response of an oceanic diatom adapted to chronic iron limitation.</title>
        <authorList>
            <person name="Lommer M."/>
            <person name="Specht M."/>
            <person name="Roy A.S."/>
            <person name="Kraemer L."/>
            <person name="Andreson R."/>
            <person name="Gutowska M.A."/>
            <person name="Wolf J."/>
            <person name="Bergner S.V."/>
            <person name="Schilhabel M.B."/>
            <person name="Klostermeier U.C."/>
            <person name="Beiko R.G."/>
            <person name="Rosenstiel P."/>
            <person name="Hippler M."/>
            <person name="Laroche J."/>
        </authorList>
    </citation>
    <scope>NUCLEOTIDE SEQUENCE [LARGE SCALE GENOMIC DNA]</scope>
    <source>
        <strain evidence="4 5">CCMP1005</strain>
    </source>
</reference>
<dbReference type="eggNOG" id="ENOG502R34C">
    <property type="taxonomic scope" value="Eukaryota"/>
</dbReference>
<dbReference type="GO" id="GO:0016757">
    <property type="term" value="F:glycosyltransferase activity"/>
    <property type="evidence" value="ECO:0007669"/>
    <property type="project" value="TreeGrafter"/>
</dbReference>
<accession>K0SCY6</accession>
<keyword evidence="2" id="KW-0472">Membrane</keyword>
<dbReference type="PANTHER" id="PTHR47032">
    <property type="entry name" value="UDP-D-XYLOSE:L-FUCOSE ALPHA-1,3-D-XYLOSYLTRANSFERASE-RELATED"/>
    <property type="match status" value="1"/>
</dbReference>
<feature type="domain" description="Nucleotide-diphospho-sugar transferase" evidence="3">
    <location>
        <begin position="379"/>
        <end position="583"/>
    </location>
</feature>
<dbReference type="OMA" id="ENCDTMN"/>